<comment type="caution">
    <text evidence="1">The sequence shown here is derived from an EMBL/GenBank/DDBJ whole genome shotgun (WGS) entry which is preliminary data.</text>
</comment>
<evidence type="ECO:0000313" key="1">
    <source>
        <dbReference type="EMBL" id="KAJ4724184.1"/>
    </source>
</evidence>
<dbReference type="Proteomes" id="UP001164539">
    <property type="component" value="Chromosome 2"/>
</dbReference>
<name>A0ACC1YMB4_MELAZ</name>
<keyword evidence="2" id="KW-1185">Reference proteome</keyword>
<sequence>MAERKENIVRFPFMAQGHLIPFLALALRLENTNKYTITFVNTPLNIKKLKSSLPPDSSIHLLEIQFNSIDHNLPPCTENTDSIPFHLFPSFLRATSSLKFHFKALISDLIREQNGQKPLCIIADMFFGWCEEIAKELGVFHALFLGGGGFGFACFYSLWQNLPHRKTDSDEFLLPDFPEASIIDVSQMSKYLIETDGNDSFSVFYRQLLLFWKNADGILVNTVE</sequence>
<accession>A0ACC1YMB4</accession>
<evidence type="ECO:0000313" key="2">
    <source>
        <dbReference type="Proteomes" id="UP001164539"/>
    </source>
</evidence>
<reference evidence="1 2" key="1">
    <citation type="journal article" date="2023" name="Science">
        <title>Complex scaffold remodeling in plant triterpene biosynthesis.</title>
        <authorList>
            <person name="De La Pena R."/>
            <person name="Hodgson H."/>
            <person name="Liu J.C."/>
            <person name="Stephenson M.J."/>
            <person name="Martin A.C."/>
            <person name="Owen C."/>
            <person name="Harkess A."/>
            <person name="Leebens-Mack J."/>
            <person name="Jimenez L.E."/>
            <person name="Osbourn A."/>
            <person name="Sattely E.S."/>
        </authorList>
    </citation>
    <scope>NUCLEOTIDE SEQUENCE [LARGE SCALE GENOMIC DNA]</scope>
    <source>
        <strain evidence="2">cv. JPN11</strain>
        <tissue evidence="1">Leaf</tissue>
    </source>
</reference>
<organism evidence="1 2">
    <name type="scientific">Melia azedarach</name>
    <name type="common">Chinaberry tree</name>
    <dbReference type="NCBI Taxonomy" id="155640"/>
    <lineage>
        <taxon>Eukaryota</taxon>
        <taxon>Viridiplantae</taxon>
        <taxon>Streptophyta</taxon>
        <taxon>Embryophyta</taxon>
        <taxon>Tracheophyta</taxon>
        <taxon>Spermatophyta</taxon>
        <taxon>Magnoliopsida</taxon>
        <taxon>eudicotyledons</taxon>
        <taxon>Gunneridae</taxon>
        <taxon>Pentapetalae</taxon>
        <taxon>rosids</taxon>
        <taxon>malvids</taxon>
        <taxon>Sapindales</taxon>
        <taxon>Meliaceae</taxon>
        <taxon>Melia</taxon>
    </lineage>
</organism>
<proteinExistence type="predicted"/>
<protein>
    <submittedName>
        <fullName evidence="1">Glycosyltransferase</fullName>
    </submittedName>
</protein>
<dbReference type="EMBL" id="CM051395">
    <property type="protein sequence ID" value="KAJ4724184.1"/>
    <property type="molecule type" value="Genomic_DNA"/>
</dbReference>
<gene>
    <name evidence="1" type="ORF">OWV82_003196</name>
</gene>